<dbReference type="Proteomes" id="UP000295070">
    <property type="component" value="Chromosome 16"/>
</dbReference>
<organism evidence="2 3">
    <name type="scientific">Perca flavescens</name>
    <name type="common">American yellow perch</name>
    <name type="synonym">Morone flavescens</name>
    <dbReference type="NCBI Taxonomy" id="8167"/>
    <lineage>
        <taxon>Eukaryota</taxon>
        <taxon>Metazoa</taxon>
        <taxon>Chordata</taxon>
        <taxon>Craniata</taxon>
        <taxon>Vertebrata</taxon>
        <taxon>Euteleostomi</taxon>
        <taxon>Actinopterygii</taxon>
        <taxon>Neopterygii</taxon>
        <taxon>Teleostei</taxon>
        <taxon>Neoteleostei</taxon>
        <taxon>Acanthomorphata</taxon>
        <taxon>Eupercaria</taxon>
        <taxon>Perciformes</taxon>
        <taxon>Percoidei</taxon>
        <taxon>Percidae</taxon>
        <taxon>Percinae</taxon>
        <taxon>Perca</taxon>
    </lineage>
</organism>
<sequence length="85" mass="9730">MEKERPEGDALPQHGREGVGVATTGTGARKRERTGTRLVRRQTGRWTKGMLRTRYESESLKKRRQAHRGIPSDCYHFFCSVGRTV</sequence>
<evidence type="ECO:0000313" key="3">
    <source>
        <dbReference type="Proteomes" id="UP000295070"/>
    </source>
</evidence>
<comment type="caution">
    <text evidence="2">The sequence shown here is derived from an EMBL/GenBank/DDBJ whole genome shotgun (WGS) entry which is preliminary data.</text>
</comment>
<dbReference type="EMBL" id="SCKG01000016">
    <property type="protein sequence ID" value="TDH01998.1"/>
    <property type="molecule type" value="Genomic_DNA"/>
</dbReference>
<feature type="compositionally biased region" description="Basic residues" evidence="1">
    <location>
        <begin position="28"/>
        <end position="38"/>
    </location>
</feature>
<keyword evidence="3" id="KW-1185">Reference proteome</keyword>
<reference evidence="2 3" key="1">
    <citation type="submission" date="2019-01" db="EMBL/GenBank/DDBJ databases">
        <title>A chromosome-scale genome assembly of the yellow perch, Perca flavescens.</title>
        <authorList>
            <person name="Feron R."/>
            <person name="Morvezen R."/>
            <person name="Bestin A."/>
            <person name="Haffray P."/>
            <person name="Klopp C."/>
            <person name="Zahm M."/>
            <person name="Cabau C."/>
            <person name="Roques C."/>
            <person name="Donnadieu C."/>
            <person name="Bouchez O."/>
            <person name="Christie M."/>
            <person name="Larson W."/>
            <person name="Guiguen Y."/>
        </authorList>
    </citation>
    <scope>NUCLEOTIDE SEQUENCE [LARGE SCALE GENOMIC DNA]</scope>
    <source>
        <strain evidence="2">YP-PL-M2</strain>
        <tissue evidence="2">Blood</tissue>
    </source>
</reference>
<gene>
    <name evidence="2" type="ORF">EPR50_G00168440</name>
</gene>
<name>A0A484CJD9_PERFV</name>
<accession>A0A484CJD9</accession>
<proteinExistence type="predicted"/>
<evidence type="ECO:0000256" key="1">
    <source>
        <dbReference type="SAM" id="MobiDB-lite"/>
    </source>
</evidence>
<evidence type="ECO:0000313" key="2">
    <source>
        <dbReference type="EMBL" id="TDH01998.1"/>
    </source>
</evidence>
<feature type="region of interest" description="Disordered" evidence="1">
    <location>
        <begin position="1"/>
        <end position="38"/>
    </location>
</feature>
<dbReference type="AlphaFoldDB" id="A0A484CJD9"/>
<protein>
    <submittedName>
        <fullName evidence="2">Uncharacterized protein</fullName>
    </submittedName>
</protein>